<evidence type="ECO:0000313" key="6">
    <source>
        <dbReference type="Proteomes" id="UP000327013"/>
    </source>
</evidence>
<reference evidence="5 6" key="1">
    <citation type="submission" date="2019-06" db="EMBL/GenBank/DDBJ databases">
        <title>A chromosomal-level reference genome of Carpinus fangiana (Coryloideae, Betulaceae).</title>
        <authorList>
            <person name="Yang X."/>
            <person name="Wang Z."/>
            <person name="Zhang L."/>
            <person name="Hao G."/>
            <person name="Liu J."/>
            <person name="Yang Y."/>
        </authorList>
    </citation>
    <scope>NUCLEOTIDE SEQUENCE [LARGE SCALE GENOMIC DNA]</scope>
    <source>
        <strain evidence="5">Cfa_2016G</strain>
        <tissue evidence="5">Leaf</tissue>
    </source>
</reference>
<feature type="domain" description="PRONE" evidence="4">
    <location>
        <begin position="118"/>
        <end position="500"/>
    </location>
</feature>
<dbReference type="PANTHER" id="PTHR33101">
    <property type="entry name" value="ROP GUANINE NUCLEOTIDE EXCHANGE FACTOR 1"/>
    <property type="match status" value="1"/>
</dbReference>
<feature type="region of interest" description="Disordered" evidence="3">
    <location>
        <begin position="533"/>
        <end position="556"/>
    </location>
</feature>
<keyword evidence="1 2" id="KW-0344">Guanine-nucleotide releasing factor</keyword>
<dbReference type="Pfam" id="PF03759">
    <property type="entry name" value="PRONE"/>
    <property type="match status" value="1"/>
</dbReference>
<feature type="compositionally biased region" description="Polar residues" evidence="3">
    <location>
        <begin position="533"/>
        <end position="542"/>
    </location>
</feature>
<accession>A0A5N6RIT2</accession>
<dbReference type="Proteomes" id="UP000327013">
    <property type="component" value="Chromosome 7"/>
</dbReference>
<dbReference type="PROSITE" id="PS51334">
    <property type="entry name" value="PRONE"/>
    <property type="match status" value="1"/>
</dbReference>
<evidence type="ECO:0000256" key="2">
    <source>
        <dbReference type="PROSITE-ProRule" id="PRU00663"/>
    </source>
</evidence>
<gene>
    <name evidence="5" type="ORF">FH972_017302</name>
</gene>
<keyword evidence="6" id="KW-1185">Reference proteome</keyword>
<evidence type="ECO:0000256" key="3">
    <source>
        <dbReference type="SAM" id="MobiDB-lite"/>
    </source>
</evidence>
<dbReference type="InterPro" id="IPR005512">
    <property type="entry name" value="PRONE_dom"/>
</dbReference>
<evidence type="ECO:0000256" key="1">
    <source>
        <dbReference type="ARBA" id="ARBA00022658"/>
    </source>
</evidence>
<feature type="region of interest" description="Disordered" evidence="3">
    <location>
        <begin position="52"/>
        <end position="90"/>
    </location>
</feature>
<dbReference type="Gene3D" id="1.20.58.2010">
    <property type="entry name" value="PRONE domain, subdomain 1"/>
    <property type="match status" value="2"/>
</dbReference>
<organism evidence="5 6">
    <name type="scientific">Carpinus fangiana</name>
    <dbReference type="NCBI Taxonomy" id="176857"/>
    <lineage>
        <taxon>Eukaryota</taxon>
        <taxon>Viridiplantae</taxon>
        <taxon>Streptophyta</taxon>
        <taxon>Embryophyta</taxon>
        <taxon>Tracheophyta</taxon>
        <taxon>Spermatophyta</taxon>
        <taxon>Magnoliopsida</taxon>
        <taxon>eudicotyledons</taxon>
        <taxon>Gunneridae</taxon>
        <taxon>Pentapetalae</taxon>
        <taxon>rosids</taxon>
        <taxon>fabids</taxon>
        <taxon>Fagales</taxon>
        <taxon>Betulaceae</taxon>
        <taxon>Carpinus</taxon>
    </lineage>
</organism>
<dbReference type="EMBL" id="CM017327">
    <property type="protein sequence ID" value="KAE8099311.1"/>
    <property type="molecule type" value="Genomic_DNA"/>
</dbReference>
<name>A0A5N6RIT2_9ROSI</name>
<evidence type="ECO:0000259" key="4">
    <source>
        <dbReference type="PROSITE" id="PS51334"/>
    </source>
</evidence>
<proteinExistence type="predicted"/>
<dbReference type="OrthoDB" id="1053009at2759"/>
<dbReference type="GO" id="GO:0005886">
    <property type="term" value="C:plasma membrane"/>
    <property type="evidence" value="ECO:0007669"/>
    <property type="project" value="UniProtKB-ARBA"/>
</dbReference>
<dbReference type="AlphaFoldDB" id="A0A5N6RIT2"/>
<feature type="compositionally biased region" description="Low complexity" evidence="3">
    <location>
        <begin position="58"/>
        <end position="68"/>
    </location>
</feature>
<sequence>MVVNNSVFCASPIFLEEGKAAMEGLIERNDGIEDRIEENGGQIETFGDLIEEARRESSSSSDFLTSETTGHEEHSHSSSESSSPPSLGWPIQKAEIQDCTSTNGAEDEEKPHLGDRKLKKQVSAIPEIELMKERFSKLLLGEDMSGCGNGVSTALAISNAITNLCATLFGQLWRLEPLAPEKKAMWRREMDWLLCVSDYIVELIPSLQTFPDGSKLEIMTCRPRSDLYVNLPALRKLDNMLLEVLDSFINTEFWYVDQGIVAPDADGSSSFRRALQRQEEKWWLPVPRVPPGGLHEDSRKQLQHKRDCTNQILKAAMAINSISLADMEVHESYMEALPKNGRASLGDLIYRYISSDQFYPDCLLDCLDLSSEHQATEIANRVEASIFVFRKRTNSKPANNTTRSNSKSSWDMVKELMVDAEKRELLAERAESLLLCLKQRFPGLPQTTLDMSKIQYNKDVGKSILESYSRVLESLAFNIIARIDDLLYVDDLTKHSDQFSSLSKVGAIAHKSIPVSFSVPVSSTPYKTAFTTPSFSPSQRVSPANGDRSPFVTSSKIPHRGTGVKKVLTDYLSIDTNKKDCDNPVERLDRRSNTIQAALASQTGIESADCTRKAVSSPVKDSIVEE</sequence>
<dbReference type="PANTHER" id="PTHR33101:SF14">
    <property type="entry name" value="ROP GUANINE NUCLEOTIDE EXCHANGE FACTOR 7"/>
    <property type="match status" value="1"/>
</dbReference>
<evidence type="ECO:0000313" key="5">
    <source>
        <dbReference type="EMBL" id="KAE8099311.1"/>
    </source>
</evidence>
<protein>
    <recommendedName>
        <fullName evidence="4">PRONE domain-containing protein</fullName>
    </recommendedName>
</protein>
<dbReference type="FunFam" id="1.20.58.2010:FF:000001">
    <property type="entry name" value="Rop guanine nucleotide exchange factor 14"/>
    <property type="match status" value="1"/>
</dbReference>
<dbReference type="GO" id="GO:0005085">
    <property type="term" value="F:guanyl-nucleotide exchange factor activity"/>
    <property type="evidence" value="ECO:0007669"/>
    <property type="project" value="UniProtKB-UniRule"/>
</dbReference>
<dbReference type="FunFam" id="1.20.58.2010:FF:000004">
    <property type="entry name" value="Rop guanine nucleotide exchange factor 1"/>
    <property type="match status" value="1"/>
</dbReference>
<dbReference type="InterPro" id="IPR038937">
    <property type="entry name" value="RopGEF"/>
</dbReference>